<protein>
    <submittedName>
        <fullName evidence="1">DNA-binding protein</fullName>
    </submittedName>
</protein>
<name>A0A7C2BK98_9CREN</name>
<evidence type="ECO:0000313" key="1">
    <source>
        <dbReference type="EMBL" id="HEF86776.1"/>
    </source>
</evidence>
<dbReference type="EMBL" id="DSJT01000003">
    <property type="protein sequence ID" value="HEF86776.1"/>
    <property type="molecule type" value="Genomic_DNA"/>
</dbReference>
<sequence length="123" mass="14520">MSKEFDAEDYEVEEKALLIPVEWLSKEARFKIIETLISTRSLVDLARNLGVTPTAVRKYLKRDTHPSDEVIRRALAIMEPYEEEKIYTIIIQDILSALKMLYESLDETYRNRIQKMIKENILQ</sequence>
<dbReference type="GO" id="GO:0003677">
    <property type="term" value="F:DNA binding"/>
    <property type="evidence" value="ECO:0007669"/>
    <property type="project" value="UniProtKB-KW"/>
</dbReference>
<reference evidence="1" key="1">
    <citation type="journal article" date="2020" name="mSystems">
        <title>Genome- and Community-Level Interaction Insights into Carbon Utilization and Element Cycling Functions of Hydrothermarchaeota in Hydrothermal Sediment.</title>
        <authorList>
            <person name="Zhou Z."/>
            <person name="Liu Y."/>
            <person name="Xu W."/>
            <person name="Pan J."/>
            <person name="Luo Z.H."/>
            <person name="Li M."/>
        </authorList>
    </citation>
    <scope>NUCLEOTIDE SEQUENCE [LARGE SCALE GENOMIC DNA]</scope>
    <source>
        <strain evidence="1">SpSt-23</strain>
    </source>
</reference>
<accession>A0A7C2BK98</accession>
<dbReference type="AlphaFoldDB" id="A0A7C2BK98"/>
<keyword evidence="1" id="KW-0238">DNA-binding</keyword>
<gene>
    <name evidence="1" type="ORF">ENP55_00385</name>
</gene>
<organism evidence="1">
    <name type="scientific">Thermosphaera aggregans</name>
    <dbReference type="NCBI Taxonomy" id="54254"/>
    <lineage>
        <taxon>Archaea</taxon>
        <taxon>Thermoproteota</taxon>
        <taxon>Thermoprotei</taxon>
        <taxon>Desulfurococcales</taxon>
        <taxon>Desulfurococcaceae</taxon>
        <taxon>Thermosphaera</taxon>
    </lineage>
</organism>
<comment type="caution">
    <text evidence="1">The sequence shown here is derived from an EMBL/GenBank/DDBJ whole genome shotgun (WGS) entry which is preliminary data.</text>
</comment>
<proteinExistence type="predicted"/>